<accession>A0A250B412</accession>
<evidence type="ECO:0000259" key="3">
    <source>
        <dbReference type="Pfam" id="PF13099"/>
    </source>
</evidence>
<dbReference type="EMBL" id="CP014136">
    <property type="protein sequence ID" value="ATA20672.1"/>
    <property type="molecule type" value="Genomic_DNA"/>
</dbReference>
<feature type="domain" description="Ubiquinol-cytochrome c chaperone" evidence="2">
    <location>
        <begin position="54"/>
        <end position="227"/>
    </location>
</feature>
<organism evidence="4 5">
    <name type="scientific">Gibbsiella quercinecans</name>
    <dbReference type="NCBI Taxonomy" id="929813"/>
    <lineage>
        <taxon>Bacteria</taxon>
        <taxon>Pseudomonadati</taxon>
        <taxon>Pseudomonadota</taxon>
        <taxon>Gammaproteobacteria</taxon>
        <taxon>Enterobacterales</taxon>
        <taxon>Yersiniaceae</taxon>
        <taxon>Gibbsiella</taxon>
    </lineage>
</organism>
<feature type="domain" description="DUF3944" evidence="3">
    <location>
        <begin position="3"/>
        <end position="37"/>
    </location>
</feature>
<reference evidence="4 5" key="1">
    <citation type="submission" date="2016-01" db="EMBL/GenBank/DDBJ databases">
        <authorList>
            <person name="Oliw E.H."/>
        </authorList>
    </citation>
    <scope>NUCLEOTIDE SEQUENCE [LARGE SCALE GENOMIC DNA]</scope>
    <source>
        <strain evidence="4 5">FRB97</strain>
    </source>
</reference>
<dbReference type="KEGG" id="gqu:AWC35_15720"/>
<evidence type="ECO:0000256" key="1">
    <source>
        <dbReference type="ARBA" id="ARBA00006436"/>
    </source>
</evidence>
<dbReference type="RefSeq" id="WP_095847257.1">
    <property type="nucleotide sequence ID" value="NZ_CP014136.1"/>
</dbReference>
<dbReference type="Proteomes" id="UP000217182">
    <property type="component" value="Chromosome"/>
</dbReference>
<comment type="similarity">
    <text evidence="1">Belongs to the UPF0174 family.</text>
</comment>
<dbReference type="Pfam" id="PF13099">
    <property type="entry name" value="DUF3944"/>
    <property type="match status" value="1"/>
</dbReference>
<protein>
    <submittedName>
        <fullName evidence="4">Uncharacterized protein</fullName>
    </submittedName>
</protein>
<keyword evidence="5" id="KW-1185">Reference proteome</keyword>
<name>A0A250B412_9GAMM</name>
<evidence type="ECO:0000259" key="2">
    <source>
        <dbReference type="Pfam" id="PF03981"/>
    </source>
</evidence>
<dbReference type="InterPro" id="IPR025217">
    <property type="entry name" value="DUF3944"/>
</dbReference>
<evidence type="ECO:0000313" key="4">
    <source>
        <dbReference type="EMBL" id="ATA20672.1"/>
    </source>
</evidence>
<sequence length="250" mass="27536">MAYRDDVDLEFLSQCSDEDLNDLVQCLIYDKDGETRWTEELSTTEAYKKYAPKHSMYWKEIAAEIQCFGGNTFATLVRGGKGVLYKEVLCDVCDKLKVNYNKKSSIDLIESNLLMTIMTKALESMSQDEIKELGESLGVKNVSGLTAKTLTAGFQAIFRAGGFKSYQLTAIIVNQVLKALIGRGLSFAATGTMMRTLSILTGPIGWGITGLWTAIDIGSTAYRVTIPAVLQVAFLRSKIANSISDEITFD</sequence>
<dbReference type="InterPro" id="IPR021150">
    <property type="entry name" value="Ubiq_cyt_c_chap"/>
</dbReference>
<dbReference type="AlphaFoldDB" id="A0A250B412"/>
<dbReference type="OrthoDB" id="9128717at2"/>
<proteinExistence type="inferred from homology"/>
<evidence type="ECO:0000313" key="5">
    <source>
        <dbReference type="Proteomes" id="UP000217182"/>
    </source>
</evidence>
<dbReference type="Pfam" id="PF03981">
    <property type="entry name" value="Ubiq_cyt_C_chap"/>
    <property type="match status" value="1"/>
</dbReference>
<gene>
    <name evidence="4" type="ORF">AWC35_15720</name>
</gene>